<keyword evidence="1" id="KW-1185">Reference proteome</keyword>
<organism evidence="1 2">
    <name type="scientific">Romanomermis culicivorax</name>
    <name type="common">Nematode worm</name>
    <dbReference type="NCBI Taxonomy" id="13658"/>
    <lineage>
        <taxon>Eukaryota</taxon>
        <taxon>Metazoa</taxon>
        <taxon>Ecdysozoa</taxon>
        <taxon>Nematoda</taxon>
        <taxon>Enoplea</taxon>
        <taxon>Dorylaimia</taxon>
        <taxon>Mermithida</taxon>
        <taxon>Mermithoidea</taxon>
        <taxon>Mermithidae</taxon>
        <taxon>Romanomermis</taxon>
    </lineage>
</organism>
<accession>A0A915IF08</accession>
<reference evidence="2" key="1">
    <citation type="submission" date="2022-11" db="UniProtKB">
        <authorList>
            <consortium name="WormBaseParasite"/>
        </authorList>
    </citation>
    <scope>IDENTIFICATION</scope>
</reference>
<evidence type="ECO:0000313" key="2">
    <source>
        <dbReference type="WBParaSite" id="nRc.2.0.1.t12487-RA"/>
    </source>
</evidence>
<dbReference type="AlphaFoldDB" id="A0A915IF08"/>
<dbReference type="WBParaSite" id="nRc.2.0.1.t12487-RA">
    <property type="protein sequence ID" value="nRc.2.0.1.t12487-RA"/>
    <property type="gene ID" value="nRc.2.0.1.g12487"/>
</dbReference>
<protein>
    <submittedName>
        <fullName evidence="2">Uncharacterized protein</fullName>
    </submittedName>
</protein>
<sequence length="172" mass="19812">MDDDSILIEFTEIPKMNSIRRGEVVFNREQTKFNVSKDYGFLVDEPQSRLKALIEGSISKSFLGGWRAESIWRAFNNTLGKKAKGGFFSETTNSGYGIWNSYLFISARTSDNRLTCAYSFFILKHEDDRVSITSLESDDLSRFVMYKNRKNFNEGLAGELARFSTIYDQCHF</sequence>
<evidence type="ECO:0000313" key="1">
    <source>
        <dbReference type="Proteomes" id="UP000887565"/>
    </source>
</evidence>
<proteinExistence type="predicted"/>
<dbReference type="Proteomes" id="UP000887565">
    <property type="component" value="Unplaced"/>
</dbReference>
<name>A0A915IF08_ROMCU</name>